<protein>
    <recommendedName>
        <fullName evidence="3">Endonuclease</fullName>
    </recommendedName>
</protein>
<dbReference type="Proteomes" id="UP001597393">
    <property type="component" value="Unassembled WGS sequence"/>
</dbReference>
<evidence type="ECO:0000313" key="2">
    <source>
        <dbReference type="Proteomes" id="UP001597393"/>
    </source>
</evidence>
<reference evidence="2" key="1">
    <citation type="journal article" date="2019" name="Int. J. Syst. Evol. Microbiol.">
        <title>The Global Catalogue of Microorganisms (GCM) 10K type strain sequencing project: providing services to taxonomists for standard genome sequencing and annotation.</title>
        <authorList>
            <consortium name="The Broad Institute Genomics Platform"/>
            <consortium name="The Broad Institute Genome Sequencing Center for Infectious Disease"/>
            <person name="Wu L."/>
            <person name="Ma J."/>
        </authorList>
    </citation>
    <scope>NUCLEOTIDE SEQUENCE [LARGE SCALE GENOMIC DNA]</scope>
    <source>
        <strain evidence="2">KCTC 42248</strain>
    </source>
</reference>
<proteinExistence type="predicted"/>
<dbReference type="EMBL" id="JBHUMA010000006">
    <property type="protein sequence ID" value="MFD2598791.1"/>
    <property type="molecule type" value="Genomic_DNA"/>
</dbReference>
<organism evidence="1 2">
    <name type="scientific">Sphingobacterium corticis</name>
    <dbReference type="NCBI Taxonomy" id="1812823"/>
    <lineage>
        <taxon>Bacteria</taxon>
        <taxon>Pseudomonadati</taxon>
        <taxon>Bacteroidota</taxon>
        <taxon>Sphingobacteriia</taxon>
        <taxon>Sphingobacteriales</taxon>
        <taxon>Sphingobacteriaceae</taxon>
        <taxon>Sphingobacterium</taxon>
    </lineage>
</organism>
<accession>A0ABW5NI33</accession>
<keyword evidence="2" id="KW-1185">Reference proteome</keyword>
<gene>
    <name evidence="1" type="ORF">ACFSQ3_07485</name>
</gene>
<sequence length="105" mass="12361">MYRVVLVTDNNRQFLEGILTQDISLLLQELAEVRENQLIGKPMLTRVVYEETFATESMANKKLLELKTFTRMQRERLIRKQNPNWLNLYPSKPLLSLYRSACQAS</sequence>
<evidence type="ECO:0008006" key="3">
    <source>
        <dbReference type="Google" id="ProtNLM"/>
    </source>
</evidence>
<name>A0ABW5NI33_9SPHI</name>
<evidence type="ECO:0000313" key="1">
    <source>
        <dbReference type="EMBL" id="MFD2598791.1"/>
    </source>
</evidence>
<dbReference type="RefSeq" id="WP_380868921.1">
    <property type="nucleotide sequence ID" value="NZ_JBHUMA010000006.1"/>
</dbReference>
<comment type="caution">
    <text evidence="1">The sequence shown here is derived from an EMBL/GenBank/DDBJ whole genome shotgun (WGS) entry which is preliminary data.</text>
</comment>